<dbReference type="Pfam" id="PF07366">
    <property type="entry name" value="SnoaL"/>
    <property type="match status" value="1"/>
</dbReference>
<dbReference type="AlphaFoldDB" id="A0A2U1T3P4"/>
<dbReference type="SUPFAM" id="SSF54427">
    <property type="entry name" value="NTF2-like"/>
    <property type="match status" value="1"/>
</dbReference>
<dbReference type="GO" id="GO:0030638">
    <property type="term" value="P:polyketide metabolic process"/>
    <property type="evidence" value="ECO:0007669"/>
    <property type="project" value="InterPro"/>
</dbReference>
<evidence type="ECO:0008006" key="3">
    <source>
        <dbReference type="Google" id="ProtNLM"/>
    </source>
</evidence>
<comment type="caution">
    <text evidence="1">The sequence shown here is derived from an EMBL/GenBank/DDBJ whole genome shotgun (WGS) entry which is preliminary data.</text>
</comment>
<reference evidence="2" key="1">
    <citation type="submission" date="2018-04" db="EMBL/GenBank/DDBJ databases">
        <authorList>
            <person name="Liu S."/>
            <person name="Wang Z."/>
            <person name="Li J."/>
        </authorList>
    </citation>
    <scope>NUCLEOTIDE SEQUENCE [LARGE SCALE GENOMIC DNA]</scope>
    <source>
        <strain evidence="2">S1194</strain>
    </source>
</reference>
<dbReference type="EMBL" id="QEEX01000001">
    <property type="protein sequence ID" value="PWB98511.1"/>
    <property type="molecule type" value="Genomic_DNA"/>
</dbReference>
<protein>
    <recommendedName>
        <fullName evidence="3">SnoaL-like domain-containing protein</fullName>
    </recommendedName>
</protein>
<sequence length="192" mass="21388">MADPDVPGQHYDYFGFNTYRVENGKIAERWSNEHRYARPQFLPQAAFGKHPTQPQLVGETDLEKNKQLVSDFYDQVFGTLSPDRVKDFVAQDYLQHSSHMPQGLAGLEAYVSELAAQAPELPEGAAPGSPPAPAVLHAEGDIVVIAAQLPQPLHDEPTGSWNYFAYDAYRVRDGKLAEHWSGIDKHARPTHP</sequence>
<name>A0A2U1T3P4_9MICO</name>
<keyword evidence="2" id="KW-1185">Reference proteome</keyword>
<dbReference type="InterPro" id="IPR032710">
    <property type="entry name" value="NTF2-like_dom_sf"/>
</dbReference>
<proteinExistence type="predicted"/>
<dbReference type="Proteomes" id="UP000244978">
    <property type="component" value="Unassembled WGS sequence"/>
</dbReference>
<gene>
    <name evidence="1" type="ORF">DF220_07905</name>
</gene>
<evidence type="ECO:0000313" key="2">
    <source>
        <dbReference type="Proteomes" id="UP000244978"/>
    </source>
</evidence>
<dbReference type="InterPro" id="IPR009959">
    <property type="entry name" value="Cyclase_SnoaL-like"/>
</dbReference>
<organism evidence="1 2">
    <name type="scientific">Homoserinimonas hongtaonis</name>
    <dbReference type="NCBI Taxonomy" id="2079791"/>
    <lineage>
        <taxon>Bacteria</taxon>
        <taxon>Bacillati</taxon>
        <taxon>Actinomycetota</taxon>
        <taxon>Actinomycetes</taxon>
        <taxon>Micrococcales</taxon>
        <taxon>Microbacteriaceae</taxon>
        <taxon>Homoserinimonas</taxon>
    </lineage>
</organism>
<accession>A0A2U1T3P4</accession>
<dbReference type="Gene3D" id="3.10.450.50">
    <property type="match status" value="1"/>
</dbReference>
<evidence type="ECO:0000313" key="1">
    <source>
        <dbReference type="EMBL" id="PWB98511.1"/>
    </source>
</evidence>